<dbReference type="Pfam" id="PF12802">
    <property type="entry name" value="MarR_2"/>
    <property type="match status" value="1"/>
</dbReference>
<dbReference type="SMART" id="SM00347">
    <property type="entry name" value="HTH_MARR"/>
    <property type="match status" value="1"/>
</dbReference>
<dbReference type="InterPro" id="IPR036388">
    <property type="entry name" value="WH-like_DNA-bd_sf"/>
</dbReference>
<gene>
    <name evidence="2" type="ORF">GCM10025783_32500</name>
</gene>
<name>A0ABP8ZH18_9MICO</name>
<comment type="caution">
    <text evidence="2">The sequence shown here is derived from an EMBL/GenBank/DDBJ whole genome shotgun (WGS) entry which is preliminary data.</text>
</comment>
<organism evidence="2 3">
    <name type="scientific">Amnibacterium soli</name>
    <dbReference type="NCBI Taxonomy" id="1282736"/>
    <lineage>
        <taxon>Bacteria</taxon>
        <taxon>Bacillati</taxon>
        <taxon>Actinomycetota</taxon>
        <taxon>Actinomycetes</taxon>
        <taxon>Micrococcales</taxon>
        <taxon>Microbacteriaceae</taxon>
        <taxon>Amnibacterium</taxon>
    </lineage>
</organism>
<dbReference type="PANTHER" id="PTHR33164:SF103">
    <property type="entry name" value="REGULATORY PROTEIN MARR"/>
    <property type="match status" value="1"/>
</dbReference>
<dbReference type="Gene3D" id="1.10.10.10">
    <property type="entry name" value="Winged helix-like DNA-binding domain superfamily/Winged helix DNA-binding domain"/>
    <property type="match status" value="1"/>
</dbReference>
<evidence type="ECO:0000313" key="2">
    <source>
        <dbReference type="EMBL" id="GAA4756652.1"/>
    </source>
</evidence>
<dbReference type="InterPro" id="IPR036390">
    <property type="entry name" value="WH_DNA-bd_sf"/>
</dbReference>
<sequence length="162" mass="17406">MRVPDGAMTAGELDANLTWSLVRVARLAGQRLTDRLAVHDLNPIQFGVLAHLAVAAEMTQADLARSVLVRPQSVAPLVDGLEQRGLIARSGDRARGRRNPVRITQQGRRALDEVRDVALGANDLTDAGLSLPESAELNRLLLKVVHATGGARPKDGDQLWSA</sequence>
<protein>
    <submittedName>
        <fullName evidence="2">MarR family transcriptional regulator</fullName>
    </submittedName>
</protein>
<dbReference type="InterPro" id="IPR039422">
    <property type="entry name" value="MarR/SlyA-like"/>
</dbReference>
<dbReference type="SUPFAM" id="SSF46785">
    <property type="entry name" value="Winged helix' DNA-binding domain"/>
    <property type="match status" value="1"/>
</dbReference>
<reference evidence="3" key="1">
    <citation type="journal article" date="2019" name="Int. J. Syst. Evol. Microbiol.">
        <title>The Global Catalogue of Microorganisms (GCM) 10K type strain sequencing project: providing services to taxonomists for standard genome sequencing and annotation.</title>
        <authorList>
            <consortium name="The Broad Institute Genomics Platform"/>
            <consortium name="The Broad Institute Genome Sequencing Center for Infectious Disease"/>
            <person name="Wu L."/>
            <person name="Ma J."/>
        </authorList>
    </citation>
    <scope>NUCLEOTIDE SEQUENCE [LARGE SCALE GENOMIC DNA]</scope>
    <source>
        <strain evidence="3">JCM 19015</strain>
    </source>
</reference>
<dbReference type="PROSITE" id="PS50995">
    <property type="entry name" value="HTH_MARR_2"/>
    <property type="match status" value="1"/>
</dbReference>
<evidence type="ECO:0000313" key="3">
    <source>
        <dbReference type="Proteomes" id="UP001500121"/>
    </source>
</evidence>
<accession>A0ABP8ZH18</accession>
<evidence type="ECO:0000259" key="1">
    <source>
        <dbReference type="PROSITE" id="PS50995"/>
    </source>
</evidence>
<dbReference type="PANTHER" id="PTHR33164">
    <property type="entry name" value="TRANSCRIPTIONAL REGULATOR, MARR FAMILY"/>
    <property type="match status" value="1"/>
</dbReference>
<dbReference type="EMBL" id="BAABLP010000010">
    <property type="protein sequence ID" value="GAA4756652.1"/>
    <property type="molecule type" value="Genomic_DNA"/>
</dbReference>
<dbReference type="InterPro" id="IPR000835">
    <property type="entry name" value="HTH_MarR-typ"/>
</dbReference>
<dbReference type="Proteomes" id="UP001500121">
    <property type="component" value="Unassembled WGS sequence"/>
</dbReference>
<proteinExistence type="predicted"/>
<feature type="domain" description="HTH marR-type" evidence="1">
    <location>
        <begin position="14"/>
        <end position="146"/>
    </location>
</feature>
<keyword evidence="3" id="KW-1185">Reference proteome</keyword>